<keyword evidence="2" id="KW-1185">Reference proteome</keyword>
<protein>
    <submittedName>
        <fullName evidence="1">Uncharacterized protein</fullName>
    </submittedName>
</protein>
<name>A0A2M9BRX4_9BACT</name>
<dbReference type="Proteomes" id="UP000228535">
    <property type="component" value="Unassembled WGS sequence"/>
</dbReference>
<comment type="caution">
    <text evidence="1">The sequence shown here is derived from an EMBL/GenBank/DDBJ whole genome shotgun (WGS) entry which is preliminary data.</text>
</comment>
<organism evidence="1 2">
    <name type="scientific">Hymenobacter chitinivorans DSM 11115</name>
    <dbReference type="NCBI Taxonomy" id="1121954"/>
    <lineage>
        <taxon>Bacteria</taxon>
        <taxon>Pseudomonadati</taxon>
        <taxon>Bacteroidota</taxon>
        <taxon>Cytophagia</taxon>
        <taxon>Cytophagales</taxon>
        <taxon>Hymenobacteraceae</taxon>
        <taxon>Hymenobacter</taxon>
    </lineage>
</organism>
<evidence type="ECO:0000313" key="1">
    <source>
        <dbReference type="EMBL" id="PJJ60688.1"/>
    </source>
</evidence>
<dbReference type="EMBL" id="PGFA01000001">
    <property type="protein sequence ID" value="PJJ60688.1"/>
    <property type="molecule type" value="Genomic_DNA"/>
</dbReference>
<accession>A0A2M9BRX4</accession>
<dbReference type="AlphaFoldDB" id="A0A2M9BRX4"/>
<proteinExistence type="predicted"/>
<sequence>MPPANPAPAFSYLLTHPKDLGVGWLRRSRYRALVLLKMEYEGQMLLWLTTSPGQSDMMDLVSEALQALGGVETG</sequence>
<evidence type="ECO:0000313" key="2">
    <source>
        <dbReference type="Proteomes" id="UP000228535"/>
    </source>
</evidence>
<gene>
    <name evidence="1" type="ORF">CLV45_2119</name>
</gene>
<reference evidence="1 2" key="1">
    <citation type="submission" date="2017-11" db="EMBL/GenBank/DDBJ databases">
        <title>Genomic Encyclopedia of Archaeal and Bacterial Type Strains, Phase II (KMG-II): From Individual Species to Whole Genera.</title>
        <authorList>
            <person name="Goeker M."/>
        </authorList>
    </citation>
    <scope>NUCLEOTIDE SEQUENCE [LARGE SCALE GENOMIC DNA]</scope>
    <source>
        <strain evidence="1 2">DSM 11115</strain>
    </source>
</reference>